<proteinExistence type="predicted"/>
<sequence>MEKLTLHSSSGRDFSYRAGEDGEIHHVTDPTPEQLGLLREYMEVSIQLDPDDDHNIHRVWHDFCTRFMGPNWGDFKHKGHTWHQKFP</sequence>
<comment type="caution">
    <text evidence="2">The sequence shown here is derived from an EMBL/GenBank/DDBJ whole genome shotgun (WGS) entry which is preliminary data.</text>
</comment>
<dbReference type="EMBL" id="LAZR01037301">
    <property type="protein sequence ID" value="KKL22567.1"/>
    <property type="molecule type" value="Genomic_DNA"/>
</dbReference>
<organism evidence="2">
    <name type="scientific">marine sediment metagenome</name>
    <dbReference type="NCBI Taxonomy" id="412755"/>
    <lineage>
        <taxon>unclassified sequences</taxon>
        <taxon>metagenomes</taxon>
        <taxon>ecological metagenomes</taxon>
    </lineage>
</organism>
<evidence type="ECO:0000256" key="1">
    <source>
        <dbReference type="SAM" id="MobiDB-lite"/>
    </source>
</evidence>
<feature type="compositionally biased region" description="Polar residues" evidence="1">
    <location>
        <begin position="1"/>
        <end position="12"/>
    </location>
</feature>
<evidence type="ECO:0000313" key="2">
    <source>
        <dbReference type="EMBL" id="KKL22567.1"/>
    </source>
</evidence>
<feature type="compositionally biased region" description="Basic and acidic residues" evidence="1">
    <location>
        <begin position="14"/>
        <end position="28"/>
    </location>
</feature>
<feature type="region of interest" description="Disordered" evidence="1">
    <location>
        <begin position="1"/>
        <end position="30"/>
    </location>
</feature>
<gene>
    <name evidence="2" type="ORF">LCGC14_2434160</name>
</gene>
<name>A0A0F9C8C6_9ZZZZ</name>
<protein>
    <submittedName>
        <fullName evidence="2">Uncharacterized protein</fullName>
    </submittedName>
</protein>
<dbReference type="AlphaFoldDB" id="A0A0F9C8C6"/>
<accession>A0A0F9C8C6</accession>
<reference evidence="2" key="1">
    <citation type="journal article" date="2015" name="Nature">
        <title>Complex archaea that bridge the gap between prokaryotes and eukaryotes.</title>
        <authorList>
            <person name="Spang A."/>
            <person name="Saw J.H."/>
            <person name="Jorgensen S.L."/>
            <person name="Zaremba-Niedzwiedzka K."/>
            <person name="Martijn J."/>
            <person name="Lind A.E."/>
            <person name="van Eijk R."/>
            <person name="Schleper C."/>
            <person name="Guy L."/>
            <person name="Ettema T.J."/>
        </authorList>
    </citation>
    <scope>NUCLEOTIDE SEQUENCE</scope>
</reference>